<feature type="non-terminal residue" evidence="7">
    <location>
        <position position="1"/>
    </location>
</feature>
<organism evidence="7">
    <name type="scientific">Guillardia theta (strain CCMP2712)</name>
    <name type="common">Cryptophyte</name>
    <dbReference type="NCBI Taxonomy" id="905079"/>
    <lineage>
        <taxon>Eukaryota</taxon>
        <taxon>Cryptophyceae</taxon>
        <taxon>Pyrenomonadales</taxon>
        <taxon>Geminigeraceae</taxon>
        <taxon>Guillardia</taxon>
    </lineage>
</organism>
<dbReference type="GeneID" id="17289252"/>
<dbReference type="InterPro" id="IPR008271">
    <property type="entry name" value="Ser/Thr_kinase_AS"/>
</dbReference>
<dbReference type="GO" id="GO:0004674">
    <property type="term" value="F:protein serine/threonine kinase activity"/>
    <property type="evidence" value="ECO:0007669"/>
    <property type="project" value="UniProtKB-EC"/>
</dbReference>
<feature type="non-terminal residue" evidence="7">
    <location>
        <position position="214"/>
    </location>
</feature>
<dbReference type="RefSeq" id="XP_005819502.1">
    <property type="nucleotide sequence ID" value="XM_005819445.1"/>
</dbReference>
<name>L1I8U6_GUITC</name>
<reference evidence="9" key="2">
    <citation type="submission" date="2012-11" db="EMBL/GenBank/DDBJ databases">
        <authorList>
            <person name="Kuo A."/>
            <person name="Curtis B.A."/>
            <person name="Tanifuji G."/>
            <person name="Burki F."/>
            <person name="Gruber A."/>
            <person name="Irimia M."/>
            <person name="Maruyama S."/>
            <person name="Arias M.C."/>
            <person name="Ball S.G."/>
            <person name="Gile G.H."/>
            <person name="Hirakawa Y."/>
            <person name="Hopkins J.F."/>
            <person name="Rensing S.A."/>
            <person name="Schmutz J."/>
            <person name="Symeonidi A."/>
            <person name="Elias M."/>
            <person name="Eveleigh R.J."/>
            <person name="Herman E.K."/>
            <person name="Klute M.J."/>
            <person name="Nakayama T."/>
            <person name="Obornik M."/>
            <person name="Reyes-Prieto A."/>
            <person name="Armbrust E.V."/>
            <person name="Aves S.J."/>
            <person name="Beiko R.G."/>
            <person name="Coutinho P."/>
            <person name="Dacks J.B."/>
            <person name="Durnford D.G."/>
            <person name="Fast N.M."/>
            <person name="Green B.R."/>
            <person name="Grisdale C."/>
            <person name="Hempe F."/>
            <person name="Henrissat B."/>
            <person name="Hoppner M.P."/>
            <person name="Ishida K.-I."/>
            <person name="Kim E."/>
            <person name="Koreny L."/>
            <person name="Kroth P.G."/>
            <person name="Liu Y."/>
            <person name="Malik S.-B."/>
            <person name="Maier U.G."/>
            <person name="McRose D."/>
            <person name="Mock T."/>
            <person name="Neilson J.A."/>
            <person name="Onodera N.T."/>
            <person name="Poole A.M."/>
            <person name="Pritham E.J."/>
            <person name="Richards T.A."/>
            <person name="Rocap G."/>
            <person name="Roy S.W."/>
            <person name="Sarai C."/>
            <person name="Schaack S."/>
            <person name="Shirato S."/>
            <person name="Slamovits C.H."/>
            <person name="Spencer D.F."/>
            <person name="Suzuki S."/>
            <person name="Worden A.Z."/>
            <person name="Zauner S."/>
            <person name="Barry K."/>
            <person name="Bell C."/>
            <person name="Bharti A.K."/>
            <person name="Crow J.A."/>
            <person name="Grimwood J."/>
            <person name="Kramer R."/>
            <person name="Lindquist E."/>
            <person name="Lucas S."/>
            <person name="Salamov A."/>
            <person name="McFadden G.I."/>
            <person name="Lane C.E."/>
            <person name="Keeling P.J."/>
            <person name="Gray M.W."/>
            <person name="Grigoriev I.V."/>
            <person name="Archibald J.M."/>
        </authorList>
    </citation>
    <scope>NUCLEOTIDE SEQUENCE</scope>
    <source>
        <strain evidence="9">CCMP2712</strain>
    </source>
</reference>
<evidence type="ECO:0000256" key="4">
    <source>
        <dbReference type="ARBA" id="ARBA00022777"/>
    </source>
</evidence>
<feature type="domain" description="Protein kinase" evidence="6">
    <location>
        <begin position="1"/>
        <end position="214"/>
    </location>
</feature>
<dbReference type="PROSITE" id="PS00108">
    <property type="entry name" value="PROTEIN_KINASE_ST"/>
    <property type="match status" value="1"/>
</dbReference>
<dbReference type="EnsemblProtists" id="EKX32522">
    <property type="protein sequence ID" value="EKX32522"/>
    <property type="gene ID" value="GUITHDRAFT_60145"/>
</dbReference>
<dbReference type="EMBL" id="JH993185">
    <property type="protein sequence ID" value="EKX32522.1"/>
    <property type="molecule type" value="Genomic_DNA"/>
</dbReference>
<keyword evidence="3" id="KW-0547">Nucleotide-binding</keyword>
<evidence type="ECO:0000256" key="3">
    <source>
        <dbReference type="ARBA" id="ARBA00022741"/>
    </source>
</evidence>
<dbReference type="Gene3D" id="1.10.510.10">
    <property type="entry name" value="Transferase(Phosphotransferase) domain 1"/>
    <property type="match status" value="1"/>
</dbReference>
<reference evidence="7 9" key="1">
    <citation type="journal article" date="2012" name="Nature">
        <title>Algal genomes reveal evolutionary mosaicism and the fate of nucleomorphs.</title>
        <authorList>
            <consortium name="DOE Joint Genome Institute"/>
            <person name="Curtis B.A."/>
            <person name="Tanifuji G."/>
            <person name="Burki F."/>
            <person name="Gruber A."/>
            <person name="Irimia M."/>
            <person name="Maruyama S."/>
            <person name="Arias M.C."/>
            <person name="Ball S.G."/>
            <person name="Gile G.H."/>
            <person name="Hirakawa Y."/>
            <person name="Hopkins J.F."/>
            <person name="Kuo A."/>
            <person name="Rensing S.A."/>
            <person name="Schmutz J."/>
            <person name="Symeonidi A."/>
            <person name="Elias M."/>
            <person name="Eveleigh R.J."/>
            <person name="Herman E.K."/>
            <person name="Klute M.J."/>
            <person name="Nakayama T."/>
            <person name="Obornik M."/>
            <person name="Reyes-Prieto A."/>
            <person name="Armbrust E.V."/>
            <person name="Aves S.J."/>
            <person name="Beiko R.G."/>
            <person name="Coutinho P."/>
            <person name="Dacks J.B."/>
            <person name="Durnford D.G."/>
            <person name="Fast N.M."/>
            <person name="Green B.R."/>
            <person name="Grisdale C.J."/>
            <person name="Hempel F."/>
            <person name="Henrissat B."/>
            <person name="Hoppner M.P."/>
            <person name="Ishida K."/>
            <person name="Kim E."/>
            <person name="Koreny L."/>
            <person name="Kroth P.G."/>
            <person name="Liu Y."/>
            <person name="Malik S.B."/>
            <person name="Maier U.G."/>
            <person name="McRose D."/>
            <person name="Mock T."/>
            <person name="Neilson J.A."/>
            <person name="Onodera N.T."/>
            <person name="Poole A.M."/>
            <person name="Pritham E.J."/>
            <person name="Richards T.A."/>
            <person name="Rocap G."/>
            <person name="Roy S.W."/>
            <person name="Sarai C."/>
            <person name="Schaack S."/>
            <person name="Shirato S."/>
            <person name="Slamovits C.H."/>
            <person name="Spencer D.F."/>
            <person name="Suzuki S."/>
            <person name="Worden A.Z."/>
            <person name="Zauner S."/>
            <person name="Barry K."/>
            <person name="Bell C."/>
            <person name="Bharti A.K."/>
            <person name="Crow J.A."/>
            <person name="Grimwood J."/>
            <person name="Kramer R."/>
            <person name="Lindquist E."/>
            <person name="Lucas S."/>
            <person name="Salamov A."/>
            <person name="McFadden G.I."/>
            <person name="Lane C.E."/>
            <person name="Keeling P.J."/>
            <person name="Gray M.W."/>
            <person name="Grigoriev I.V."/>
            <person name="Archibald J.M."/>
        </authorList>
    </citation>
    <scope>NUCLEOTIDE SEQUENCE</scope>
    <source>
        <strain evidence="7 9">CCMP2712</strain>
    </source>
</reference>
<evidence type="ECO:0000256" key="5">
    <source>
        <dbReference type="ARBA" id="ARBA00022840"/>
    </source>
</evidence>
<keyword evidence="4" id="KW-0418">Kinase</keyword>
<dbReference type="eggNOG" id="KOG0603">
    <property type="taxonomic scope" value="Eukaryota"/>
</dbReference>
<gene>
    <name evidence="7" type="ORF">GUITHDRAFT_60145</name>
</gene>
<evidence type="ECO:0000256" key="1">
    <source>
        <dbReference type="ARBA" id="ARBA00012513"/>
    </source>
</evidence>
<keyword evidence="9" id="KW-1185">Reference proteome</keyword>
<evidence type="ECO:0000313" key="9">
    <source>
        <dbReference type="Proteomes" id="UP000011087"/>
    </source>
</evidence>
<dbReference type="InterPro" id="IPR000719">
    <property type="entry name" value="Prot_kinase_dom"/>
</dbReference>
<evidence type="ECO:0000256" key="2">
    <source>
        <dbReference type="ARBA" id="ARBA00022679"/>
    </source>
</evidence>
<keyword evidence="2" id="KW-0808">Transferase</keyword>
<accession>L1I8U6</accession>
<evidence type="ECO:0000259" key="6">
    <source>
        <dbReference type="PROSITE" id="PS50011"/>
    </source>
</evidence>
<proteinExistence type="predicted"/>
<dbReference type="PROSITE" id="PS50011">
    <property type="entry name" value="PROTEIN_KINASE_DOM"/>
    <property type="match status" value="1"/>
</dbReference>
<dbReference type="HOGENOM" id="CLU_1060048_0_0_1"/>
<dbReference type="AlphaFoldDB" id="L1I8U6"/>
<dbReference type="STRING" id="905079.L1I8U6"/>
<evidence type="ECO:0000313" key="8">
    <source>
        <dbReference type="EnsemblProtists" id="EKX32522"/>
    </source>
</evidence>
<dbReference type="PANTHER" id="PTHR43671">
    <property type="entry name" value="SERINE/THREONINE-PROTEIN KINASE NEK"/>
    <property type="match status" value="1"/>
</dbReference>
<sequence>REASMLRRLEHPCIVKLISAFIEEKIELRTMVMKGYLKMPFLVGGTLCRWMQDVDPSEQQKHRVLMQVLQGLEHLRQNRIIHCDIKPANILMTSKDEHAEPQIADFDVSKEQEDRARELAATVTTALAVGTLNYMAPELTNPSTGKMKVSHKSDMYSFGLVMLEVLTEAPIRPTHRDDVMALLAGLQGEAKDLVARLLDPVPSKRLSSAEALTH</sequence>
<keyword evidence="5" id="KW-0067">ATP-binding</keyword>
<dbReference type="PANTHER" id="PTHR43671:SF13">
    <property type="entry name" value="SERINE_THREONINE-PROTEIN KINASE NEK2"/>
    <property type="match status" value="1"/>
</dbReference>
<dbReference type="EC" id="2.7.11.1" evidence="1"/>
<dbReference type="KEGG" id="gtt:GUITHDRAFT_60145"/>
<dbReference type="InterPro" id="IPR050660">
    <property type="entry name" value="NEK_Ser/Thr_kinase"/>
</dbReference>
<dbReference type="InterPro" id="IPR011009">
    <property type="entry name" value="Kinase-like_dom_sf"/>
</dbReference>
<dbReference type="SMART" id="SM00220">
    <property type="entry name" value="S_TKc"/>
    <property type="match status" value="1"/>
</dbReference>
<dbReference type="OMA" id="PQVLGKW"/>
<dbReference type="SUPFAM" id="SSF56112">
    <property type="entry name" value="Protein kinase-like (PK-like)"/>
    <property type="match status" value="1"/>
</dbReference>
<dbReference type="OrthoDB" id="5857966at2759"/>
<dbReference type="Proteomes" id="UP000011087">
    <property type="component" value="Unassembled WGS sequence"/>
</dbReference>
<reference evidence="8" key="3">
    <citation type="submission" date="2015-06" db="UniProtKB">
        <authorList>
            <consortium name="EnsemblProtists"/>
        </authorList>
    </citation>
    <scope>IDENTIFICATION</scope>
</reference>
<dbReference type="Pfam" id="PF00069">
    <property type="entry name" value="Pkinase"/>
    <property type="match status" value="1"/>
</dbReference>
<evidence type="ECO:0000313" key="7">
    <source>
        <dbReference type="EMBL" id="EKX32522.1"/>
    </source>
</evidence>
<dbReference type="GO" id="GO:0005524">
    <property type="term" value="F:ATP binding"/>
    <property type="evidence" value="ECO:0007669"/>
    <property type="project" value="UniProtKB-KW"/>
</dbReference>
<dbReference type="PaxDb" id="55529-EKX32522"/>
<protein>
    <recommendedName>
        <fullName evidence="1">non-specific serine/threonine protein kinase</fullName>
        <ecNumber evidence="1">2.7.11.1</ecNumber>
    </recommendedName>
</protein>